<organism evidence="2 3">
    <name type="scientific">Ramlibacter lithotrophicus</name>
    <dbReference type="NCBI Taxonomy" id="2606681"/>
    <lineage>
        <taxon>Bacteria</taxon>
        <taxon>Pseudomonadati</taxon>
        <taxon>Pseudomonadota</taxon>
        <taxon>Betaproteobacteria</taxon>
        <taxon>Burkholderiales</taxon>
        <taxon>Comamonadaceae</taxon>
        <taxon>Ramlibacter</taxon>
    </lineage>
</organism>
<dbReference type="GO" id="GO:0016887">
    <property type="term" value="F:ATP hydrolysis activity"/>
    <property type="evidence" value="ECO:0007669"/>
    <property type="project" value="InterPro"/>
</dbReference>
<protein>
    <submittedName>
        <fullName evidence="2">ATP-binding protein</fullName>
    </submittedName>
</protein>
<accession>A0A7X6I5Y9</accession>
<sequence>MPSPELTGGAGFTFEDAVAGCYLAALVSGTTAPGLDAGVVQRVAQQQGDAGEPLDDVIVDAVASADHTTMRLSLQVKRSLTVSDAASNTDFREVIQRSWRTLQKPDFREHLDRVGAAVGTMSDDAHRQFTTVCEWARASESPASFFQRCSDGGGASQAHQAVVHAVRHCALGDAGPLQDDALHRLLSHLVLIKFDLMHAGSTTAAAVLAGLQRALAPAQHARAQDLWDHLRQIARDGAGRREEFSRASLLRRLPAGYRFAGAPALAADLQVLRESSRHWLAQQAHDIGGTHVDRTDLRAALATEMERHRLTLIKGLPGTGKTVLLRDLLERCSADGTTLFLTANRLSGRSWGENAVAMGLSTVAIEPLLVEVAATGQAVLFIDGLDRIAPQQRAVVTDLLGQILGSPALASWRIVATARDAGIEPLRNWVPPALIADSGVGYVDVQDLSDGEAAGLVARLPALRPLLIGGDDRVRALARRPFFASVLARGLAGYPAGFAPRSELDLVRAWWARGGYDAPDIQVLARQQALIELAQRSARELGRDVRIRMLSPATQAVLPSLQQDGLVQQVRSGLTVQFAHDIFFEWSLLHLLLDEGEHWIRVLTDAGEPPALARTVELLSQDTYVDPEAWGRHLKALEAPALRPQWLRAWLIAPVFTPDFSGHADVLTATLAADDHRLLGKLLVWMRAEKTTPNPLVLSGQLGGDLAPAERIRIADLLGWPSDFGAWERLLTWALDHIDDIPDACLRELVALFQTWQVPLMDLPHPLSRRIVAQCATWLHAIEDAHQSPQWRSADDAEPAQLAPRVPGGLDSELRAIVLRAARAFPDVVRAYLVKIEPIQRLQESAFREVMGHAALLAQTHPELLAQVARRSFLNELPDDQQARERRESRERASRIAALRAKPEAERTRNEQRALDLLPMSIMSGRSFSHHDWDRLSIGADFQGYFPASPLREPFHALLAHAPVVGRTLVRDLANHAVLAWRQLHRHSGRGGTPLPLVLEFPWGRQEFWGAPQHYTWSRGHGGPHALECAMMALEQSALQQLAAGRPAGELLRELVEGHSSLAVLSIAVLVALRAQEVSAVSLPLVSSHRLWRLDLDRNRQERQLQSANLIGFTSDDAHRKAVIEAGGIQERGLDIRWLVQLFALGPDEGLRSACRAALDRFPLELDLDYDEPAPSEAQLAELRRNAELWAEFGHQENYVRVPIPGRTDVVGIEMRSARHAAPEILAARQHYEEIARESELWLWVEKCFETGALAPGLAAAEAVERAKEMSAAVAAGTAASLMPDHAVAHACIAGTAAAVLCFDGPAEHAGWARSTVEVYRDQVEAPADDLFAKSRNPWHPKLFVARALAASIRNGREQADDRAALYRLLAHPQEAVALKALEGIAGCWARDARFAWCGFNLGLRLAQYRRTTADHRLTAADRARIEDERRRLALCEAMRELAAPEEFPPWVQPLPSWTPVAPEADDELRQPDESGWRRSEDIWLSDFAAAVLQRVPATAVMQSPARDRYLEALEGFVAWTLDSVNPLWRAEGRQRRAWNGGELFHWLRQLGRSLAGVAERLPASEFRERLLGPILDQPDEVAMRLLGPLTGDLAASGVLDAPCLDPEVLGVLEMVLDRVLDHRDFRRSAYSDGSMSGYDMPDLIKAFLWVAIDGAHAATRFANGRWDDLPQMLPLVDKLVRQGGWIPYVATQYVTLCERAGSAYPVETFADQVLTQLRDGRLPEGWRGTAIPAALAGLVQAHAARHQPLPTELARKLLHVLDALVDLGDRRSAALQQMEAFRGVRLPPREGIGGSADYPHHG</sequence>
<dbReference type="InterPro" id="IPR027417">
    <property type="entry name" value="P-loop_NTPase"/>
</dbReference>
<evidence type="ECO:0000259" key="1">
    <source>
        <dbReference type="Pfam" id="PF00004"/>
    </source>
</evidence>
<evidence type="ECO:0000313" key="2">
    <source>
        <dbReference type="EMBL" id="NKE65574.1"/>
    </source>
</evidence>
<dbReference type="SUPFAM" id="SSF52540">
    <property type="entry name" value="P-loop containing nucleoside triphosphate hydrolases"/>
    <property type="match status" value="1"/>
</dbReference>
<dbReference type="RefSeq" id="WP_168106689.1">
    <property type="nucleotide sequence ID" value="NZ_VTOX01000002.1"/>
</dbReference>
<gene>
    <name evidence="2" type="ORF">RAMLITH_07040</name>
</gene>
<reference evidence="2 3" key="1">
    <citation type="journal article" date="2020" name="Nature">
        <title>Bacterial chemolithoautotrophy via manganese oxidation.</title>
        <authorList>
            <person name="Yu H."/>
            <person name="Leadbetter J.R."/>
        </authorList>
    </citation>
    <scope>NUCLEOTIDE SEQUENCE [LARGE SCALE GENOMIC DNA]</scope>
    <source>
        <strain evidence="2 3">RBP-1</strain>
    </source>
</reference>
<comment type="caution">
    <text evidence="2">The sequence shown here is derived from an EMBL/GenBank/DDBJ whole genome shotgun (WGS) entry which is preliminary data.</text>
</comment>
<dbReference type="EMBL" id="VTOX01000002">
    <property type="protein sequence ID" value="NKE65574.1"/>
    <property type="molecule type" value="Genomic_DNA"/>
</dbReference>
<dbReference type="Proteomes" id="UP000521868">
    <property type="component" value="Unassembled WGS sequence"/>
</dbReference>
<keyword evidence="2" id="KW-0547">Nucleotide-binding</keyword>
<keyword evidence="3" id="KW-1185">Reference proteome</keyword>
<proteinExistence type="predicted"/>
<name>A0A7X6I5Y9_9BURK</name>
<feature type="domain" description="ATPase AAA-type core" evidence="1">
    <location>
        <begin position="312"/>
        <end position="408"/>
    </location>
</feature>
<dbReference type="InterPro" id="IPR003959">
    <property type="entry name" value="ATPase_AAA_core"/>
</dbReference>
<dbReference type="GO" id="GO:0005524">
    <property type="term" value="F:ATP binding"/>
    <property type="evidence" value="ECO:0007669"/>
    <property type="project" value="UniProtKB-KW"/>
</dbReference>
<evidence type="ECO:0000313" key="3">
    <source>
        <dbReference type="Proteomes" id="UP000521868"/>
    </source>
</evidence>
<keyword evidence="2" id="KW-0067">ATP-binding</keyword>
<dbReference type="Gene3D" id="3.40.50.300">
    <property type="entry name" value="P-loop containing nucleotide triphosphate hydrolases"/>
    <property type="match status" value="1"/>
</dbReference>
<dbReference type="Pfam" id="PF00004">
    <property type="entry name" value="AAA"/>
    <property type="match status" value="1"/>
</dbReference>